<evidence type="ECO:0000256" key="2">
    <source>
        <dbReference type="ARBA" id="ARBA00022448"/>
    </source>
</evidence>
<evidence type="ECO:0000256" key="5">
    <source>
        <dbReference type="ARBA" id="ARBA00022989"/>
    </source>
</evidence>
<keyword evidence="10" id="KW-1185">Reference proteome</keyword>
<feature type="transmembrane region" description="Helical" evidence="8">
    <location>
        <begin position="1162"/>
        <end position="1183"/>
    </location>
</feature>
<keyword evidence="3" id="KW-1003">Cell membrane</keyword>
<feature type="compositionally biased region" description="Basic and acidic residues" evidence="7">
    <location>
        <begin position="509"/>
        <end position="519"/>
    </location>
</feature>
<dbReference type="EMBL" id="RBVV01000130">
    <property type="protein sequence ID" value="RNJ53689.1"/>
    <property type="molecule type" value="Genomic_DNA"/>
</dbReference>
<evidence type="ECO:0000256" key="3">
    <source>
        <dbReference type="ARBA" id="ARBA00022475"/>
    </source>
</evidence>
<feature type="compositionally biased region" description="Polar residues" evidence="7">
    <location>
        <begin position="1325"/>
        <end position="1334"/>
    </location>
</feature>
<feature type="region of interest" description="Disordered" evidence="7">
    <location>
        <begin position="322"/>
        <end position="341"/>
    </location>
</feature>
<name>A0A3M9XZI1_9PEZI</name>
<feature type="region of interest" description="Disordered" evidence="7">
    <location>
        <begin position="1323"/>
        <end position="1354"/>
    </location>
</feature>
<feature type="transmembrane region" description="Helical" evidence="8">
    <location>
        <begin position="879"/>
        <end position="901"/>
    </location>
</feature>
<feature type="region of interest" description="Disordered" evidence="7">
    <location>
        <begin position="638"/>
        <end position="666"/>
    </location>
</feature>
<feature type="compositionally biased region" description="Basic and acidic residues" evidence="7">
    <location>
        <begin position="562"/>
        <end position="576"/>
    </location>
</feature>
<dbReference type="Proteomes" id="UP000267145">
    <property type="component" value="Unassembled WGS sequence"/>
</dbReference>
<protein>
    <recommendedName>
        <fullName evidence="11">Polyamine transport protein</fullName>
    </recommendedName>
</protein>
<comment type="caution">
    <text evidence="9">The sequence shown here is derived from an EMBL/GenBank/DDBJ whole genome shotgun (WGS) entry which is preliminary data.</text>
</comment>
<evidence type="ECO:0000256" key="6">
    <source>
        <dbReference type="ARBA" id="ARBA00023136"/>
    </source>
</evidence>
<feature type="transmembrane region" description="Helical" evidence="8">
    <location>
        <begin position="907"/>
        <end position="927"/>
    </location>
</feature>
<feature type="region of interest" description="Disordered" evidence="7">
    <location>
        <begin position="1391"/>
        <end position="1441"/>
    </location>
</feature>
<feature type="region of interest" description="Disordered" evidence="7">
    <location>
        <begin position="508"/>
        <end position="534"/>
    </location>
</feature>
<organism evidence="9 10">
    <name type="scientific">Verticillium nonalfalfae</name>
    <dbReference type="NCBI Taxonomy" id="1051616"/>
    <lineage>
        <taxon>Eukaryota</taxon>
        <taxon>Fungi</taxon>
        <taxon>Dikarya</taxon>
        <taxon>Ascomycota</taxon>
        <taxon>Pezizomycotina</taxon>
        <taxon>Sordariomycetes</taxon>
        <taxon>Hypocreomycetidae</taxon>
        <taxon>Glomerellales</taxon>
        <taxon>Plectosphaerellaceae</taxon>
        <taxon>Verticillium</taxon>
    </lineage>
</organism>
<feature type="compositionally biased region" description="Polar residues" evidence="7">
    <location>
        <begin position="639"/>
        <end position="654"/>
    </location>
</feature>
<dbReference type="PANTHER" id="PTHR23502:SF186">
    <property type="entry name" value="MAJOR FACILITATOR SUPERFAMILY (MFS) PROFILE DOMAIN-CONTAINING PROTEIN"/>
    <property type="match status" value="1"/>
</dbReference>
<keyword evidence="2" id="KW-0813">Transport</keyword>
<dbReference type="GeneID" id="39605227"/>
<feature type="transmembrane region" description="Helical" evidence="8">
    <location>
        <begin position="1023"/>
        <end position="1042"/>
    </location>
</feature>
<accession>A0A3M9XZI1</accession>
<proteinExistence type="predicted"/>
<evidence type="ECO:0000256" key="7">
    <source>
        <dbReference type="SAM" id="MobiDB-lite"/>
    </source>
</evidence>
<dbReference type="GO" id="GO:0005886">
    <property type="term" value="C:plasma membrane"/>
    <property type="evidence" value="ECO:0007669"/>
    <property type="project" value="UniProtKB-SubCell"/>
</dbReference>
<dbReference type="GO" id="GO:0022857">
    <property type="term" value="F:transmembrane transporter activity"/>
    <property type="evidence" value="ECO:0007669"/>
    <property type="project" value="TreeGrafter"/>
</dbReference>
<feature type="transmembrane region" description="Helical" evidence="8">
    <location>
        <begin position="803"/>
        <end position="825"/>
    </location>
</feature>
<feature type="transmembrane region" description="Helical" evidence="8">
    <location>
        <begin position="1195"/>
        <end position="1216"/>
    </location>
</feature>
<keyword evidence="4 8" id="KW-0812">Transmembrane</keyword>
<feature type="region of interest" description="Disordered" evidence="7">
    <location>
        <begin position="1"/>
        <end position="23"/>
    </location>
</feature>
<feature type="region of interest" description="Disordered" evidence="7">
    <location>
        <begin position="395"/>
        <end position="439"/>
    </location>
</feature>
<feature type="transmembrane region" description="Helical" evidence="8">
    <location>
        <begin position="1105"/>
        <end position="1126"/>
    </location>
</feature>
<keyword evidence="6 8" id="KW-0472">Membrane</keyword>
<dbReference type="RefSeq" id="XP_028491847.1">
    <property type="nucleotide sequence ID" value="XM_028635764.1"/>
</dbReference>
<evidence type="ECO:0000256" key="4">
    <source>
        <dbReference type="ARBA" id="ARBA00022692"/>
    </source>
</evidence>
<evidence type="ECO:0008006" key="11">
    <source>
        <dbReference type="Google" id="ProtNLM"/>
    </source>
</evidence>
<feature type="transmembrane region" description="Helical" evidence="8">
    <location>
        <begin position="989"/>
        <end position="1011"/>
    </location>
</feature>
<feature type="region of interest" description="Disordered" evidence="7">
    <location>
        <begin position="85"/>
        <end position="105"/>
    </location>
</feature>
<evidence type="ECO:0000313" key="10">
    <source>
        <dbReference type="Proteomes" id="UP000267145"/>
    </source>
</evidence>
<evidence type="ECO:0000313" key="9">
    <source>
        <dbReference type="EMBL" id="RNJ53689.1"/>
    </source>
</evidence>
<sequence length="1441" mass="157584">MVEMPKCTDGTREVGEGSLDDTVPEGVRNEQARVLSHGWLLLAPMSQASRHRSLTPSIEIQHLTDPLLSVHRRFKSRSYSSAEELTITANKSESSSSTPSVKTVVSDDTPLLSAGIPDAPSVPTVETLPNPVGTKRQMFAQYLNFNRAAAARPEVSGTEIVAGDFDNTPTPSTRPSFEETVVLAPGKGMASTLSSTSKSAAGHRHALLKTQPGRAMDVDRDLPVPPILSREPSTDTVPFLRAHSPVTSEAKPTVADESARSLRATESPSPDRIPIGPPRHPYDQQERPCIDPALHTTQSHRKVQHPGLLKGADFCDAGTSGQLAQQTSLPPTDSGIVSSTSSDPEILLVQVQRTLTGDDLCPTTIPIEIPKHAEHSRATKVRPAADLKPFYHHENINQGQQSHPAVSKVAPFDASREEEHVSDAQTSMETSSGEDSPDVQTALVPENVSRKVSVTPPDGRTEATAYHQLEVSGVSVPCLDHQHVSKVQPLHDDADVSSQEKYFAIGSDDSLHNDEHNEQVHASPATKSTATKGAALDYRRTAKWLRDLLRNRDGYSAALTERPGRAESMPRGRDSNESTEPLPISSARRSMSPRSLTRESTLPPSKIEPGAFKHAVNEMERLLDEALAVACQIVDHQEATQQDSVKSPLLSNPETRGARTLPNDDTHTHLETIDLEDLDDLTKRKYGRAATLPMPAHPCLRINTPEESSDGPDVIDFIAQYGTPRKGDGSIRTRLANRRAGEGSNDGDLPDDDAAGRGIRHGRGISLRNKSHVSLPGVRAFNLPKSHRRQPIARDWSPARKQFVAIVACTSTALTGVVLGIYAGIVPSIQYYILDTTHATVYGNVGYLFGASLMSGNPHQEVVDEHDVRRHGGGLGAWLGLWTWCWIGSLSIGFLLGAAIIDSLRPAWGFYLSIILIVITLLLNTVCPEVRRSAFRRSVAEVRTETAISRRLARGEVMMHRMKTGPKWWGQEVWHGVLLSLEMLCQPGFAIMAVYVGWIYAQVVLIILFLGSLSSRFYRMRSPFVGLMVAAIALGALVGIPFQKANLFSRARHREQNTSRMTLDNKFLWTSHLLRRTIFAIGLPLAGLIYTMVSEGPPMHPSVPAIVAALIGFLSCLAISECNGFIMETFDTSDLQPGMIGHPREESATSKKRTNYSSFPRVSAGLALCHTFAFVFAAGASTLGGLSLRNLGQRAATGVVSGILFVLTVLLLIGLIRFKEVQIIPACKSFEMDRWTEVRRKSLHRRASMLEGTPRTDDAVAEDEPWRPIVIGNPVAKTRRVNILELGPMTRWTEIRRKNKLVDANVSAGRAALDVVRDVRELVSRSPSQRSVTESTRRGHLHRSGGSGGSNDMVELGNLRRQAASTSANSHHSWTTADPYVERECVLGQTVREEQEEEEPSYIKSDTSADETAAEQYSTRMRTSKVRPMYQGPPKGKGKGD</sequence>
<feature type="region of interest" description="Disordered" evidence="7">
    <location>
        <begin position="224"/>
        <end position="287"/>
    </location>
</feature>
<dbReference type="SUPFAM" id="SSF103473">
    <property type="entry name" value="MFS general substrate transporter"/>
    <property type="match status" value="1"/>
</dbReference>
<gene>
    <name evidence="9" type="ORF">D7B24_001538</name>
</gene>
<evidence type="ECO:0000256" key="1">
    <source>
        <dbReference type="ARBA" id="ARBA00004651"/>
    </source>
</evidence>
<reference evidence="9 10" key="1">
    <citation type="submission" date="2018-10" db="EMBL/GenBank/DDBJ databases">
        <title>Genome sequence of Verticillium nonalfalfae VnAa140.</title>
        <authorList>
            <person name="Stajich J.E."/>
            <person name="Kasson M.T."/>
        </authorList>
    </citation>
    <scope>NUCLEOTIDE SEQUENCE [LARGE SCALE GENOMIC DNA]</scope>
    <source>
        <strain evidence="9 10">VnAa140</strain>
    </source>
</reference>
<dbReference type="Gene3D" id="1.20.1250.20">
    <property type="entry name" value="MFS general substrate transporter like domains"/>
    <property type="match status" value="1"/>
</dbReference>
<feature type="compositionally biased region" description="Polar residues" evidence="7">
    <location>
        <begin position="587"/>
        <end position="603"/>
    </location>
</feature>
<evidence type="ECO:0000256" key="8">
    <source>
        <dbReference type="SAM" id="Phobius"/>
    </source>
</evidence>
<feature type="compositionally biased region" description="Polar residues" evidence="7">
    <location>
        <begin position="423"/>
        <end position="434"/>
    </location>
</feature>
<dbReference type="STRING" id="1051616.A0A3M9XZI1"/>
<dbReference type="PANTHER" id="PTHR23502">
    <property type="entry name" value="MAJOR FACILITATOR SUPERFAMILY"/>
    <property type="match status" value="1"/>
</dbReference>
<feature type="compositionally biased region" description="Low complexity" evidence="7">
    <location>
        <begin position="91"/>
        <end position="105"/>
    </location>
</feature>
<feature type="region of interest" description="Disordered" evidence="7">
    <location>
        <begin position="556"/>
        <end position="609"/>
    </location>
</feature>
<dbReference type="InterPro" id="IPR036259">
    <property type="entry name" value="MFS_trans_sf"/>
</dbReference>
<feature type="transmembrane region" description="Helical" evidence="8">
    <location>
        <begin position="1073"/>
        <end position="1093"/>
    </location>
</feature>
<comment type="subcellular location">
    <subcellularLocation>
        <location evidence="1">Cell membrane</location>
        <topology evidence="1">Multi-pass membrane protein</topology>
    </subcellularLocation>
</comment>
<keyword evidence="5 8" id="KW-1133">Transmembrane helix</keyword>